<accession>A0A0R2LWF3</accession>
<sequence length="346" mass="36731">MNGKYRGYVYGGKKKGTFAGGIKKSYTTKTADMPSTTTMYFAKPGTQNVTWSAPRYTQYGASAKVSDTTPYATDELTVTKAVKKSREGTLYYYVKDAKNPSVDGYIYYKALTATKPSTVFNDKTDVKVNFKTADGTDVKSTTLTGLKDAKGVVSTATGTDVTADAKGQITAVDWAKTALKGTGYTFTATDTMNASALSNIKTGDTVTLYVVKNQNADTKINFYGYKGQVSGSDALTVYGGKTASATTVVFPSVANAFTGTADTAFTASDVEAYLTTNGLKTLNTPSYEVNGKQVYTQYTFKNAEDGTYGSAKNAQVFYTSTVKEGKSPVDAATPVTPATPNTSYVG</sequence>
<dbReference type="STRING" id="616990.IV54_GL001727"/>
<reference evidence="2 3" key="1">
    <citation type="journal article" date="2015" name="Genome Announc.">
        <title>Expanding the biotechnology potential of lactobacilli through comparative genomics of 213 strains and associated genera.</title>
        <authorList>
            <person name="Sun Z."/>
            <person name="Harris H.M."/>
            <person name="McCann A."/>
            <person name="Guo C."/>
            <person name="Argimon S."/>
            <person name="Zhang W."/>
            <person name="Yang X."/>
            <person name="Jeffery I.B."/>
            <person name="Cooney J.C."/>
            <person name="Kagawa T.F."/>
            <person name="Liu W."/>
            <person name="Song Y."/>
            <person name="Salvetti E."/>
            <person name="Wrobel A."/>
            <person name="Rasinkangas P."/>
            <person name="Parkhill J."/>
            <person name="Rea M.C."/>
            <person name="O'Sullivan O."/>
            <person name="Ritari J."/>
            <person name="Douillard F.P."/>
            <person name="Paul Ross R."/>
            <person name="Yang R."/>
            <person name="Briner A.E."/>
            <person name="Felis G.E."/>
            <person name="de Vos W.M."/>
            <person name="Barrangou R."/>
            <person name="Klaenhammer T.R."/>
            <person name="Caufield P.W."/>
            <person name="Cui Y."/>
            <person name="Zhang H."/>
            <person name="O'Toole P.W."/>
        </authorList>
    </citation>
    <scope>NUCLEOTIDE SEQUENCE [LARGE SCALE GENOMIC DNA]</scope>
    <source>
        <strain evidence="2 3">DSM 22467</strain>
    </source>
</reference>
<dbReference type="EMBL" id="JQCA01000004">
    <property type="protein sequence ID" value="KRO05463.1"/>
    <property type="molecule type" value="Genomic_DNA"/>
</dbReference>
<dbReference type="AlphaFoldDB" id="A0A0R2LWF3"/>
<keyword evidence="3" id="KW-1185">Reference proteome</keyword>
<comment type="caution">
    <text evidence="2">The sequence shown here is derived from an EMBL/GenBank/DDBJ whole genome shotgun (WGS) entry which is preliminary data.</text>
</comment>
<evidence type="ECO:0000256" key="1">
    <source>
        <dbReference type="SAM" id="MobiDB-lite"/>
    </source>
</evidence>
<protein>
    <submittedName>
        <fullName evidence="2">Uncharacterized protein</fullName>
    </submittedName>
</protein>
<dbReference type="RefSeq" id="WP_057877391.1">
    <property type="nucleotide sequence ID" value="NZ_JQCA01000004.1"/>
</dbReference>
<name>A0A0R2LWF3_9LACO</name>
<dbReference type="Proteomes" id="UP000051906">
    <property type="component" value="Unassembled WGS sequence"/>
</dbReference>
<feature type="compositionally biased region" description="Low complexity" evidence="1">
    <location>
        <begin position="331"/>
        <end position="340"/>
    </location>
</feature>
<evidence type="ECO:0000313" key="2">
    <source>
        <dbReference type="EMBL" id="KRO05463.1"/>
    </source>
</evidence>
<proteinExistence type="predicted"/>
<dbReference type="OrthoDB" id="2329257at2"/>
<organism evidence="2 3">
    <name type="scientific">Levilactobacillus paucivorans</name>
    <dbReference type="NCBI Taxonomy" id="616990"/>
    <lineage>
        <taxon>Bacteria</taxon>
        <taxon>Bacillati</taxon>
        <taxon>Bacillota</taxon>
        <taxon>Bacilli</taxon>
        <taxon>Lactobacillales</taxon>
        <taxon>Lactobacillaceae</taxon>
        <taxon>Levilactobacillus</taxon>
    </lineage>
</organism>
<dbReference type="PATRIC" id="fig|616990.3.peg.1831"/>
<gene>
    <name evidence="2" type="ORF">IV54_GL001727</name>
</gene>
<evidence type="ECO:0000313" key="3">
    <source>
        <dbReference type="Proteomes" id="UP000051906"/>
    </source>
</evidence>
<feature type="region of interest" description="Disordered" evidence="1">
    <location>
        <begin position="327"/>
        <end position="346"/>
    </location>
</feature>